<keyword evidence="2" id="KW-1185">Reference proteome</keyword>
<dbReference type="OrthoDB" id="17725at2759"/>
<organism evidence="1 2">
    <name type="scientific">Ephemerocybe angulata</name>
    <dbReference type="NCBI Taxonomy" id="980116"/>
    <lineage>
        <taxon>Eukaryota</taxon>
        <taxon>Fungi</taxon>
        <taxon>Dikarya</taxon>
        <taxon>Basidiomycota</taxon>
        <taxon>Agaricomycotina</taxon>
        <taxon>Agaricomycetes</taxon>
        <taxon>Agaricomycetidae</taxon>
        <taxon>Agaricales</taxon>
        <taxon>Agaricineae</taxon>
        <taxon>Psathyrellaceae</taxon>
        <taxon>Ephemerocybe</taxon>
    </lineage>
</organism>
<dbReference type="AlphaFoldDB" id="A0A8H5BBV2"/>
<protein>
    <submittedName>
        <fullName evidence="1">Uncharacterized protein</fullName>
    </submittedName>
</protein>
<evidence type="ECO:0000313" key="1">
    <source>
        <dbReference type="EMBL" id="KAF5320479.1"/>
    </source>
</evidence>
<reference evidence="1 2" key="1">
    <citation type="journal article" date="2020" name="ISME J.">
        <title>Uncovering the hidden diversity of litter-decomposition mechanisms in mushroom-forming fungi.</title>
        <authorList>
            <person name="Floudas D."/>
            <person name="Bentzer J."/>
            <person name="Ahren D."/>
            <person name="Johansson T."/>
            <person name="Persson P."/>
            <person name="Tunlid A."/>
        </authorList>
    </citation>
    <scope>NUCLEOTIDE SEQUENCE [LARGE SCALE GENOMIC DNA]</scope>
    <source>
        <strain evidence="1 2">CBS 175.51</strain>
    </source>
</reference>
<dbReference type="EMBL" id="JAACJK010000169">
    <property type="protein sequence ID" value="KAF5320479.1"/>
    <property type="molecule type" value="Genomic_DNA"/>
</dbReference>
<sequence length="117" mass="13366">MDLLHVFSTEIWRRKAYNVFFWTHPEIDQYSPHILRRLASIDGPVFTAYRLLRAFKSSIAPAKATAMDIIACLEIPTIKSGWRAGQHVRPPAHPLWGHGPLRLDGNAPAYFERMADV</sequence>
<gene>
    <name evidence="1" type="ORF">D9611_010693</name>
</gene>
<accession>A0A8H5BBV2</accession>
<name>A0A8H5BBV2_9AGAR</name>
<proteinExistence type="predicted"/>
<comment type="caution">
    <text evidence="1">The sequence shown here is derived from an EMBL/GenBank/DDBJ whole genome shotgun (WGS) entry which is preliminary data.</text>
</comment>
<dbReference type="Proteomes" id="UP000541558">
    <property type="component" value="Unassembled WGS sequence"/>
</dbReference>
<evidence type="ECO:0000313" key="2">
    <source>
        <dbReference type="Proteomes" id="UP000541558"/>
    </source>
</evidence>